<comment type="caution">
    <text evidence="2">The sequence shown here is derived from an EMBL/GenBank/DDBJ whole genome shotgun (WGS) entry which is preliminary data.</text>
</comment>
<evidence type="ECO:0000313" key="2">
    <source>
        <dbReference type="EMBL" id="KQH84106.1"/>
    </source>
</evidence>
<accession>A0A0Q2M8E0</accession>
<organism evidence="2 3">
    <name type="scientific">Vibrio furnissii</name>
    <dbReference type="NCBI Taxonomy" id="29494"/>
    <lineage>
        <taxon>Bacteria</taxon>
        <taxon>Pseudomonadati</taxon>
        <taxon>Pseudomonadota</taxon>
        <taxon>Gammaproteobacteria</taxon>
        <taxon>Vibrionales</taxon>
        <taxon>Vibrionaceae</taxon>
        <taxon>Vibrio</taxon>
    </lineage>
</organism>
<sequence>MSQELKSSSQRVQDFLSRHGQQFVVRQMPASTRTAAEAAEAVGCNIGQIAKSLIFKNKATGEPVLIVASGANMVCTRKVEQATGIKLSKADADFVREKVGYAIGGVPPVAHHAQVTTILDPSLKQYDAIWAAAGTPNSLFELHSNELEQLTQGTWVELAKSPHIQQEEA</sequence>
<dbReference type="Gene3D" id="3.90.960.10">
    <property type="entry name" value="YbaK/aminoacyl-tRNA synthetase-associated domain"/>
    <property type="match status" value="1"/>
</dbReference>
<dbReference type="GO" id="GO:0002161">
    <property type="term" value="F:aminoacyl-tRNA deacylase activity"/>
    <property type="evidence" value="ECO:0007669"/>
    <property type="project" value="InterPro"/>
</dbReference>
<evidence type="ECO:0000259" key="1">
    <source>
        <dbReference type="Pfam" id="PF04073"/>
    </source>
</evidence>
<dbReference type="InParanoid" id="A0A0Q2M8E0"/>
<protein>
    <recommendedName>
        <fullName evidence="1">YbaK/aminoacyl-tRNA synthetase-associated domain-containing protein</fullName>
    </recommendedName>
</protein>
<reference evidence="2 3" key="1">
    <citation type="submission" date="2015-08" db="EMBL/GenBank/DDBJ databases">
        <title>Antibacterial properties of a collection of Vibrionaceae strains.</title>
        <authorList>
            <person name="Giubergia S."/>
        </authorList>
    </citation>
    <scope>NUCLEOTIDE SEQUENCE [LARGE SCALE GENOMIC DNA]</scope>
    <source>
        <strain evidence="2 3">S0821</strain>
    </source>
</reference>
<keyword evidence="3" id="KW-1185">Reference proteome</keyword>
<dbReference type="Pfam" id="PF04073">
    <property type="entry name" value="tRNA_edit"/>
    <property type="match status" value="1"/>
</dbReference>
<dbReference type="AlphaFoldDB" id="A0A0Q2M8E0"/>
<name>A0A0Q2M8E0_VIBFU</name>
<dbReference type="PANTHER" id="PTHR30411:SF1">
    <property type="entry name" value="CYTOPLASMIC PROTEIN"/>
    <property type="match status" value="1"/>
</dbReference>
<dbReference type="InterPro" id="IPR036754">
    <property type="entry name" value="YbaK/aa-tRNA-synt-asso_dom_sf"/>
</dbReference>
<evidence type="ECO:0000313" key="3">
    <source>
        <dbReference type="Proteomes" id="UP000051221"/>
    </source>
</evidence>
<dbReference type="PANTHER" id="PTHR30411">
    <property type="entry name" value="CYTOPLASMIC PROTEIN"/>
    <property type="match status" value="1"/>
</dbReference>
<dbReference type="InterPro" id="IPR007214">
    <property type="entry name" value="YbaK/aa-tRNA-synth-assoc-dom"/>
</dbReference>
<dbReference type="RefSeq" id="WP_055466987.1">
    <property type="nucleotide sequence ID" value="NZ_CP046798.1"/>
</dbReference>
<dbReference type="Proteomes" id="UP000051221">
    <property type="component" value="Unassembled WGS sequence"/>
</dbReference>
<proteinExistence type="predicted"/>
<feature type="domain" description="YbaK/aminoacyl-tRNA synthetase-associated" evidence="1">
    <location>
        <begin position="31"/>
        <end position="149"/>
    </location>
</feature>
<dbReference type="SUPFAM" id="SSF55826">
    <property type="entry name" value="YbaK/ProRS associated domain"/>
    <property type="match status" value="1"/>
</dbReference>
<dbReference type="CDD" id="cd04333">
    <property type="entry name" value="ProX_deacylase"/>
    <property type="match status" value="1"/>
</dbReference>
<dbReference type="EMBL" id="LKHS01000022">
    <property type="protein sequence ID" value="KQH84106.1"/>
    <property type="molecule type" value="Genomic_DNA"/>
</dbReference>
<gene>
    <name evidence="2" type="ORF">AMR76_19885</name>
</gene>